<dbReference type="Proteomes" id="UP001329825">
    <property type="component" value="Chromosome 8"/>
</dbReference>
<comment type="subcellular location">
    <subcellularLocation>
        <location evidence="1">Mitochondrion</location>
    </subcellularLocation>
</comment>
<evidence type="ECO:0000256" key="5">
    <source>
        <dbReference type="SAM" id="MobiDB-lite"/>
    </source>
</evidence>
<feature type="compositionally biased region" description="Low complexity" evidence="5">
    <location>
        <begin position="8"/>
        <end position="28"/>
    </location>
</feature>
<evidence type="ECO:0000256" key="3">
    <source>
        <dbReference type="ARBA" id="ARBA00023128"/>
    </source>
</evidence>
<evidence type="ECO:0000256" key="2">
    <source>
        <dbReference type="ARBA" id="ARBA00009540"/>
    </source>
</evidence>
<proteinExistence type="inferred from homology"/>
<feature type="region of interest" description="Disordered" evidence="5">
    <location>
        <begin position="1"/>
        <end position="75"/>
    </location>
</feature>
<protein>
    <recommendedName>
        <fullName evidence="4">Oxidation resistance protein 1</fullName>
    </recommendedName>
</protein>
<organism evidence="7 8">
    <name type="scientific">Kwoniella shivajii</name>
    <dbReference type="NCBI Taxonomy" id="564305"/>
    <lineage>
        <taxon>Eukaryota</taxon>
        <taxon>Fungi</taxon>
        <taxon>Dikarya</taxon>
        <taxon>Basidiomycota</taxon>
        <taxon>Agaricomycotina</taxon>
        <taxon>Tremellomycetes</taxon>
        <taxon>Tremellales</taxon>
        <taxon>Cryptococcaceae</taxon>
        <taxon>Kwoniella</taxon>
    </lineage>
</organism>
<dbReference type="InterPro" id="IPR006571">
    <property type="entry name" value="TLDc_dom"/>
</dbReference>
<dbReference type="PANTHER" id="PTHR23354:SF62">
    <property type="entry name" value="MUSTARD, ISOFORM V"/>
    <property type="match status" value="1"/>
</dbReference>
<dbReference type="GeneID" id="87958028"/>
<dbReference type="SMART" id="SM00584">
    <property type="entry name" value="TLDc"/>
    <property type="match status" value="1"/>
</dbReference>
<evidence type="ECO:0000313" key="8">
    <source>
        <dbReference type="Proteomes" id="UP001329825"/>
    </source>
</evidence>
<evidence type="ECO:0000256" key="1">
    <source>
        <dbReference type="ARBA" id="ARBA00004173"/>
    </source>
</evidence>
<feature type="region of interest" description="Disordered" evidence="5">
    <location>
        <begin position="206"/>
        <end position="249"/>
    </location>
</feature>
<dbReference type="PROSITE" id="PS51886">
    <property type="entry name" value="TLDC"/>
    <property type="match status" value="1"/>
</dbReference>
<accession>A0ABZ1D7H9</accession>
<sequence>MNEGLQYSPSSSSSTRHPKPSSQPSPSSDFGAFTSAPLLSYPSHTLQAPSPSGCHDPARGQTRSPSLLDNDNLFGSYDHQEPYYLAAVASSQTHSKSPTPQLKDIDLLGGDIWEDATPQSRTPSPKAPPSSPRHRGSPTPNSPIHVNLPPRPVDISAEYIPPLRSPRRMSTPFFTSSLGSPPILTDAGNDIIFHPSHEARNDNAADEMRRVQKGDPATSASSSTQIPPQRSQSHRSSTRSPTQPSKLLDTLATTTKMASKWRSAITSSSFTPPTTLPTLEAHHSSAPKSSDSLPIDISHSNPFATPEQLAGSYKAPTGAPGFDAHRKVPSRNVDQDEEWGSIALLGRRDSTAPILTPKDAEQLRRFLPPRQRLSGAWTLLFSLDQHGASLSTLYRLVDRYGQAHRSCGNILIVIDGKGNRFGVFLNESIVKREGTYYGSGESFLFKITSLSAVQAFRWTGKNQYFALCESDLISFGGGDGTYGLLLDSTFSRNSSATCPAYENDILSESNNRKSSQASLFDCVGLEVWGT</sequence>
<feature type="domain" description="TLDc" evidence="6">
    <location>
        <begin position="353"/>
        <end position="530"/>
    </location>
</feature>
<keyword evidence="3" id="KW-0496">Mitochondrion</keyword>
<feature type="compositionally biased region" description="Polar residues" evidence="5">
    <location>
        <begin position="286"/>
        <end position="303"/>
    </location>
</feature>
<dbReference type="Pfam" id="PF07534">
    <property type="entry name" value="TLD"/>
    <property type="match status" value="1"/>
</dbReference>
<feature type="region of interest" description="Disordered" evidence="5">
    <location>
        <begin position="113"/>
        <end position="153"/>
    </location>
</feature>
<evidence type="ECO:0000313" key="7">
    <source>
        <dbReference type="EMBL" id="WRT68916.1"/>
    </source>
</evidence>
<evidence type="ECO:0000256" key="4">
    <source>
        <dbReference type="ARBA" id="ARBA00040604"/>
    </source>
</evidence>
<name>A0ABZ1D7H9_9TREE</name>
<keyword evidence="8" id="KW-1185">Reference proteome</keyword>
<gene>
    <name evidence="7" type="ORF">IL334_005898</name>
</gene>
<dbReference type="RefSeq" id="XP_062793655.1">
    <property type="nucleotide sequence ID" value="XM_062937604.1"/>
</dbReference>
<feature type="compositionally biased region" description="Low complexity" evidence="5">
    <location>
        <begin position="266"/>
        <end position="279"/>
    </location>
</feature>
<feature type="region of interest" description="Disordered" evidence="5">
    <location>
        <begin position="262"/>
        <end position="306"/>
    </location>
</feature>
<dbReference type="PANTHER" id="PTHR23354">
    <property type="entry name" value="NUCLEOLAR PROTEIN 7/ESTROGEN RECEPTOR COACTIVATOR-RELATED"/>
    <property type="match status" value="1"/>
</dbReference>
<dbReference type="EMBL" id="CP141888">
    <property type="protein sequence ID" value="WRT68916.1"/>
    <property type="molecule type" value="Genomic_DNA"/>
</dbReference>
<reference evidence="7 8" key="1">
    <citation type="submission" date="2024-01" db="EMBL/GenBank/DDBJ databases">
        <title>Comparative genomics of Cryptococcus and Kwoniella reveals pathogenesis evolution and contrasting modes of karyotype evolution via chromosome fusion or intercentromeric recombination.</title>
        <authorList>
            <person name="Coelho M.A."/>
            <person name="David-Palma M."/>
            <person name="Shea T."/>
            <person name="Bowers K."/>
            <person name="McGinley-Smith S."/>
            <person name="Mohammad A.W."/>
            <person name="Gnirke A."/>
            <person name="Yurkov A.M."/>
            <person name="Nowrousian M."/>
            <person name="Sun S."/>
            <person name="Cuomo C.A."/>
            <person name="Heitman J."/>
        </authorList>
    </citation>
    <scope>NUCLEOTIDE SEQUENCE [LARGE SCALE GENOMIC DNA]</scope>
    <source>
        <strain evidence="7">CBS 11374</strain>
    </source>
</reference>
<evidence type="ECO:0000259" key="6">
    <source>
        <dbReference type="PROSITE" id="PS51886"/>
    </source>
</evidence>
<comment type="similarity">
    <text evidence="2">Belongs to the OXR1 family.</text>
</comment>